<proteinExistence type="predicted"/>
<gene>
    <name evidence="1" type="ORF">AVEN_64961_1</name>
</gene>
<dbReference type="Pfam" id="PF01359">
    <property type="entry name" value="Transposase_1"/>
    <property type="match status" value="1"/>
</dbReference>
<name>A0A4Y2JT42_ARAVE</name>
<comment type="caution">
    <text evidence="1">The sequence shown here is derived from an EMBL/GenBank/DDBJ whole genome shotgun (WGS) entry which is preliminary data.</text>
</comment>
<dbReference type="Gene3D" id="3.30.420.10">
    <property type="entry name" value="Ribonuclease H-like superfamily/Ribonuclease H"/>
    <property type="match status" value="1"/>
</dbReference>
<sequence>MERPLVSPHKKLKTVPSGKKVMPRVFWNHHYFRLVDFHMRGVTVNVTSYCATLDGLGNAFRRKRPELLPKGVLVLHVNALTHRPRVTRDLKQIFL</sequence>
<dbReference type="InterPro" id="IPR036397">
    <property type="entry name" value="RNaseH_sf"/>
</dbReference>
<accession>A0A4Y2JT42</accession>
<dbReference type="EMBL" id="BGPR01003794">
    <property type="protein sequence ID" value="GBM92492.1"/>
    <property type="molecule type" value="Genomic_DNA"/>
</dbReference>
<evidence type="ECO:0000313" key="1">
    <source>
        <dbReference type="EMBL" id="GBM92492.1"/>
    </source>
</evidence>
<dbReference type="AlphaFoldDB" id="A0A4Y2JT42"/>
<organism evidence="1 2">
    <name type="scientific">Araneus ventricosus</name>
    <name type="common">Orbweaver spider</name>
    <name type="synonym">Epeira ventricosa</name>
    <dbReference type="NCBI Taxonomy" id="182803"/>
    <lineage>
        <taxon>Eukaryota</taxon>
        <taxon>Metazoa</taxon>
        <taxon>Ecdysozoa</taxon>
        <taxon>Arthropoda</taxon>
        <taxon>Chelicerata</taxon>
        <taxon>Arachnida</taxon>
        <taxon>Araneae</taxon>
        <taxon>Araneomorphae</taxon>
        <taxon>Entelegynae</taxon>
        <taxon>Araneoidea</taxon>
        <taxon>Araneidae</taxon>
        <taxon>Araneus</taxon>
    </lineage>
</organism>
<dbReference type="GO" id="GO:0003676">
    <property type="term" value="F:nucleic acid binding"/>
    <property type="evidence" value="ECO:0007669"/>
    <property type="project" value="InterPro"/>
</dbReference>
<dbReference type="Proteomes" id="UP000499080">
    <property type="component" value="Unassembled WGS sequence"/>
</dbReference>
<protein>
    <submittedName>
        <fullName evidence="1">Uncharacterized protein</fullName>
    </submittedName>
</protein>
<dbReference type="InterPro" id="IPR001888">
    <property type="entry name" value="Transposase_1"/>
</dbReference>
<dbReference type="OrthoDB" id="6433921at2759"/>
<evidence type="ECO:0000313" key="2">
    <source>
        <dbReference type="Proteomes" id="UP000499080"/>
    </source>
</evidence>
<keyword evidence="2" id="KW-1185">Reference proteome</keyword>
<reference evidence="1 2" key="1">
    <citation type="journal article" date="2019" name="Sci. Rep.">
        <title>Orb-weaving spider Araneus ventricosus genome elucidates the spidroin gene catalogue.</title>
        <authorList>
            <person name="Kono N."/>
            <person name="Nakamura H."/>
            <person name="Ohtoshi R."/>
            <person name="Moran D.A.P."/>
            <person name="Shinohara A."/>
            <person name="Yoshida Y."/>
            <person name="Fujiwara M."/>
            <person name="Mori M."/>
            <person name="Tomita M."/>
            <person name="Arakawa K."/>
        </authorList>
    </citation>
    <scope>NUCLEOTIDE SEQUENCE [LARGE SCALE GENOMIC DNA]</scope>
</reference>